<keyword evidence="9" id="KW-0067">ATP-binding</keyword>
<dbReference type="EMBL" id="JAQQPO010000014">
    <property type="protein sequence ID" value="MDC7959094.1"/>
    <property type="molecule type" value="Genomic_DNA"/>
</dbReference>
<protein>
    <recommendedName>
        <fullName evidence="3">histidine kinase</fullName>
        <ecNumber evidence="3">2.7.13.3</ecNumber>
    </recommendedName>
</protein>
<dbReference type="Gene3D" id="3.30.565.10">
    <property type="entry name" value="Histidine kinase-like ATPase, C-terminal domain"/>
    <property type="match status" value="1"/>
</dbReference>
<dbReference type="Pfam" id="PF00512">
    <property type="entry name" value="HisKA"/>
    <property type="match status" value="1"/>
</dbReference>
<dbReference type="InterPro" id="IPR036641">
    <property type="entry name" value="HPT_dom_sf"/>
</dbReference>
<evidence type="ECO:0000256" key="3">
    <source>
        <dbReference type="ARBA" id="ARBA00012438"/>
    </source>
</evidence>
<dbReference type="Gene3D" id="3.40.50.2300">
    <property type="match status" value="1"/>
</dbReference>
<dbReference type="FunFam" id="3.30.565.10:FF:000023">
    <property type="entry name" value="PAS domain-containing sensor histidine kinase"/>
    <property type="match status" value="1"/>
</dbReference>
<comment type="catalytic activity">
    <reaction evidence="1">
        <text>ATP + protein L-histidine = ADP + protein N-phospho-L-histidine.</text>
        <dbReference type="EC" id="2.7.13.3"/>
    </reaction>
</comment>
<feature type="transmembrane region" description="Helical" evidence="14">
    <location>
        <begin position="254"/>
        <end position="275"/>
    </location>
</feature>
<reference evidence="17" key="1">
    <citation type="submission" date="2022-10" db="EMBL/GenBank/DDBJ databases">
        <title>Human gut microbiome strain richness.</title>
        <authorList>
            <person name="Chen-Liaw A."/>
        </authorList>
    </citation>
    <scope>NUCLEOTIDE SEQUENCE</scope>
    <source>
        <strain evidence="17">RTP21484st1_H8_RTP21484_190118</strain>
    </source>
</reference>
<keyword evidence="4" id="KW-1003">Cell membrane</keyword>
<accession>A0AAW6IEP3</accession>
<dbReference type="InterPro" id="IPR004358">
    <property type="entry name" value="Sig_transdc_His_kin-like_C"/>
</dbReference>
<keyword evidence="8 17" id="KW-0418">Kinase</keyword>
<gene>
    <name evidence="17" type="ORF">PQ628_12815</name>
</gene>
<dbReference type="InterPro" id="IPR011006">
    <property type="entry name" value="CheY-like_superfamily"/>
</dbReference>
<feature type="domain" description="Response regulatory" evidence="16">
    <location>
        <begin position="548"/>
        <end position="665"/>
    </location>
</feature>
<proteinExistence type="predicted"/>
<dbReference type="PANTHER" id="PTHR43047:SF72">
    <property type="entry name" value="OSMOSENSING HISTIDINE PROTEIN KINASE SLN1"/>
    <property type="match status" value="1"/>
</dbReference>
<organism evidence="17 18">
    <name type="scientific">Bacteroides ovatus</name>
    <dbReference type="NCBI Taxonomy" id="28116"/>
    <lineage>
        <taxon>Bacteria</taxon>
        <taxon>Pseudomonadati</taxon>
        <taxon>Bacteroidota</taxon>
        <taxon>Bacteroidia</taxon>
        <taxon>Bacteroidales</taxon>
        <taxon>Bacteroidaceae</taxon>
        <taxon>Bacteroides</taxon>
    </lineage>
</organism>
<keyword evidence="5 12" id="KW-0597">Phosphoprotein</keyword>
<evidence type="ECO:0000256" key="12">
    <source>
        <dbReference type="PROSITE-ProRule" id="PRU00169"/>
    </source>
</evidence>
<feature type="coiled-coil region" evidence="13">
    <location>
        <begin position="210"/>
        <end position="237"/>
    </location>
</feature>
<comment type="subcellular location">
    <subcellularLocation>
        <location evidence="2">Cell membrane</location>
    </subcellularLocation>
</comment>
<keyword evidence="7" id="KW-0547">Nucleotide-binding</keyword>
<dbReference type="PROSITE" id="PS50109">
    <property type="entry name" value="HIS_KIN"/>
    <property type="match status" value="1"/>
</dbReference>
<evidence type="ECO:0000256" key="4">
    <source>
        <dbReference type="ARBA" id="ARBA00022475"/>
    </source>
</evidence>
<dbReference type="GO" id="GO:0000155">
    <property type="term" value="F:phosphorelay sensor kinase activity"/>
    <property type="evidence" value="ECO:0007669"/>
    <property type="project" value="InterPro"/>
</dbReference>
<evidence type="ECO:0000259" key="16">
    <source>
        <dbReference type="PROSITE" id="PS50110"/>
    </source>
</evidence>
<evidence type="ECO:0000256" key="9">
    <source>
        <dbReference type="ARBA" id="ARBA00022840"/>
    </source>
</evidence>
<dbReference type="CDD" id="cd00082">
    <property type="entry name" value="HisKA"/>
    <property type="match status" value="1"/>
</dbReference>
<dbReference type="RefSeq" id="WP_228423333.1">
    <property type="nucleotide sequence ID" value="NZ_CAAKNR010000230.1"/>
</dbReference>
<dbReference type="SMART" id="SM00448">
    <property type="entry name" value="REC"/>
    <property type="match status" value="1"/>
</dbReference>
<keyword evidence="11 14" id="KW-0472">Membrane</keyword>
<keyword evidence="6" id="KW-0808">Transferase</keyword>
<dbReference type="InterPro" id="IPR001789">
    <property type="entry name" value="Sig_transdc_resp-reg_receiver"/>
</dbReference>
<evidence type="ECO:0000259" key="15">
    <source>
        <dbReference type="PROSITE" id="PS50109"/>
    </source>
</evidence>
<evidence type="ECO:0000256" key="2">
    <source>
        <dbReference type="ARBA" id="ARBA00004236"/>
    </source>
</evidence>
<dbReference type="PROSITE" id="PS50110">
    <property type="entry name" value="RESPONSE_REGULATORY"/>
    <property type="match status" value="1"/>
</dbReference>
<dbReference type="GO" id="GO:0009927">
    <property type="term" value="F:histidine phosphotransfer kinase activity"/>
    <property type="evidence" value="ECO:0007669"/>
    <property type="project" value="TreeGrafter"/>
</dbReference>
<evidence type="ECO:0000256" key="8">
    <source>
        <dbReference type="ARBA" id="ARBA00022777"/>
    </source>
</evidence>
<evidence type="ECO:0000256" key="11">
    <source>
        <dbReference type="ARBA" id="ARBA00023136"/>
    </source>
</evidence>
<dbReference type="InterPro" id="IPR036097">
    <property type="entry name" value="HisK_dim/P_sf"/>
</dbReference>
<evidence type="ECO:0000256" key="7">
    <source>
        <dbReference type="ARBA" id="ARBA00022741"/>
    </source>
</evidence>
<dbReference type="Proteomes" id="UP001215078">
    <property type="component" value="Unassembled WGS sequence"/>
</dbReference>
<dbReference type="SMART" id="SM00388">
    <property type="entry name" value="HisKA"/>
    <property type="match status" value="1"/>
</dbReference>
<dbReference type="InterPro" id="IPR005467">
    <property type="entry name" value="His_kinase_dom"/>
</dbReference>
<dbReference type="SUPFAM" id="SSF47226">
    <property type="entry name" value="Histidine-containing phosphotransfer domain, HPT domain"/>
    <property type="match status" value="1"/>
</dbReference>
<keyword evidence="14" id="KW-1133">Transmembrane helix</keyword>
<evidence type="ECO:0000256" key="10">
    <source>
        <dbReference type="ARBA" id="ARBA00023012"/>
    </source>
</evidence>
<evidence type="ECO:0000313" key="18">
    <source>
        <dbReference type="Proteomes" id="UP001215078"/>
    </source>
</evidence>
<keyword evidence="13" id="KW-0175">Coiled coil</keyword>
<feature type="domain" description="Histidine kinase" evidence="15">
    <location>
        <begin position="316"/>
        <end position="527"/>
    </location>
</feature>
<feature type="modified residue" description="4-aspartylphosphate" evidence="12">
    <location>
        <position position="597"/>
    </location>
</feature>
<dbReference type="SMART" id="SM00387">
    <property type="entry name" value="HATPase_c"/>
    <property type="match status" value="1"/>
</dbReference>
<evidence type="ECO:0000256" key="5">
    <source>
        <dbReference type="ARBA" id="ARBA00022553"/>
    </source>
</evidence>
<keyword evidence="14" id="KW-0812">Transmembrane</keyword>
<dbReference type="Gene3D" id="1.10.287.130">
    <property type="match status" value="1"/>
</dbReference>
<name>A0AAW6IEP3_BACOV</name>
<dbReference type="GO" id="GO:0005524">
    <property type="term" value="F:ATP binding"/>
    <property type="evidence" value="ECO:0007669"/>
    <property type="project" value="UniProtKB-KW"/>
</dbReference>
<evidence type="ECO:0000256" key="14">
    <source>
        <dbReference type="SAM" id="Phobius"/>
    </source>
</evidence>
<dbReference type="SUPFAM" id="SSF55874">
    <property type="entry name" value="ATPase domain of HSP90 chaperone/DNA topoisomerase II/histidine kinase"/>
    <property type="match status" value="1"/>
</dbReference>
<feature type="transmembrane region" description="Helical" evidence="14">
    <location>
        <begin position="21"/>
        <end position="40"/>
    </location>
</feature>
<evidence type="ECO:0000256" key="6">
    <source>
        <dbReference type="ARBA" id="ARBA00022679"/>
    </source>
</evidence>
<evidence type="ECO:0000256" key="13">
    <source>
        <dbReference type="SAM" id="Coils"/>
    </source>
</evidence>
<dbReference type="GO" id="GO:0005886">
    <property type="term" value="C:plasma membrane"/>
    <property type="evidence" value="ECO:0007669"/>
    <property type="project" value="UniProtKB-SubCell"/>
</dbReference>
<dbReference type="AlphaFoldDB" id="A0AAW6IEP3"/>
<dbReference type="PANTHER" id="PTHR43047">
    <property type="entry name" value="TWO-COMPONENT HISTIDINE PROTEIN KINASE"/>
    <property type="match status" value="1"/>
</dbReference>
<keyword evidence="10" id="KW-0902">Two-component regulatory system</keyword>
<dbReference type="SUPFAM" id="SSF47384">
    <property type="entry name" value="Homodimeric domain of signal transducing histidine kinase"/>
    <property type="match status" value="1"/>
</dbReference>
<dbReference type="SUPFAM" id="SSF52172">
    <property type="entry name" value="CheY-like"/>
    <property type="match status" value="1"/>
</dbReference>
<dbReference type="Pfam" id="PF02518">
    <property type="entry name" value="HATPase_c"/>
    <property type="match status" value="1"/>
</dbReference>
<dbReference type="InterPro" id="IPR003661">
    <property type="entry name" value="HisK_dim/P_dom"/>
</dbReference>
<dbReference type="EC" id="2.7.13.3" evidence="3"/>
<evidence type="ECO:0000256" key="1">
    <source>
        <dbReference type="ARBA" id="ARBA00000085"/>
    </source>
</evidence>
<evidence type="ECO:0000313" key="17">
    <source>
        <dbReference type="EMBL" id="MDC7959094.1"/>
    </source>
</evidence>
<sequence>METGMTDKRQGRHTEHLRTKIAAGYILIFLLVGGIVHLWVDEWRKLETFETENHRINALRMEVHDVYVRVVELSLLGETVLEWEVADVEEYRDKRQAVDSLLCRFKNIYPAERIDSVRRLLEDKEKQLCGIMRVLDEQEDINERIAERVPVIAWKSTQEEPKKTKRKGLFGIFGKREKPEPTATTTMLYTLNRDMITQQKAQSRRLSDHADSLAARNAELNHQLQTLIKQMDKKVQTDLLRREAEITFMRERSFMQIGGLTGFILLLLIMSYIIIHRYARRISRYRRETTSLIAQLSESNSMNGKLTATRQKTMYTITHELRTPLTAIHGYAELIRKSGTAEIQHHAGSVLQASKRMIAMLNSLLSFFRLENGKERMNISPFRLQSITDVLEAEFRPMAESKDLKLIVENSTDVILMGDKERIMQIGDNLLSNAIKYTQAGSVSFHSGYDGKTLALIVEDTGSGMSEEEQQRVFGEFERLSNAATQDGFGLGLSIVKRIVDMMHGKIRLESEKGRGSRFTVEVPMNTADGISDEEKYKPERRFERSFSVIVLDDNDILLSMVRDMYAHCGIRCDACDNTGDLMEAVRTRNYDLLITDLKMPETNGYEVLELLRSSDIGNSKTIPVIVATASGSCTEEELLVHGFTACLFKPFDMAELIDVSEKCLLQKTDVEEYPDLSSLLAYGNKTAMLDRLITETEKDMQAMREAFGRLDRKALDEQVHRLRSSWAVIRADGPLWKLHELLHRDEKCSDEELRHSVNGVLRMGTAIIELARKEKKEEVR</sequence>
<dbReference type="Pfam" id="PF00072">
    <property type="entry name" value="Response_reg"/>
    <property type="match status" value="1"/>
</dbReference>
<dbReference type="InterPro" id="IPR036890">
    <property type="entry name" value="HATPase_C_sf"/>
</dbReference>
<comment type="caution">
    <text evidence="17">The sequence shown here is derived from an EMBL/GenBank/DDBJ whole genome shotgun (WGS) entry which is preliminary data.</text>
</comment>
<dbReference type="PRINTS" id="PR00344">
    <property type="entry name" value="BCTRLSENSOR"/>
</dbReference>
<dbReference type="InterPro" id="IPR003594">
    <property type="entry name" value="HATPase_dom"/>
</dbReference>